<keyword evidence="4" id="KW-0547">Nucleotide-binding</keyword>
<feature type="transmembrane region" description="Helical" evidence="9">
    <location>
        <begin position="587"/>
        <end position="610"/>
    </location>
</feature>
<keyword evidence="2" id="KW-0813">Transport</keyword>
<dbReference type="InterPro" id="IPR003593">
    <property type="entry name" value="AAA+_ATPase"/>
</dbReference>
<keyword evidence="6 9" id="KW-1133">Transmembrane helix</keyword>
<dbReference type="PANTHER" id="PTHR24223">
    <property type="entry name" value="ATP-BINDING CASSETTE SUB-FAMILY C"/>
    <property type="match status" value="1"/>
</dbReference>
<dbReference type="CDD" id="cd18599">
    <property type="entry name" value="ABC_6TM_MRP5_8_9_D2"/>
    <property type="match status" value="1"/>
</dbReference>
<protein>
    <submittedName>
        <fullName evidence="13">Multidrug resistance-associated protein 5-like</fullName>
    </submittedName>
</protein>
<evidence type="ECO:0000313" key="12">
    <source>
        <dbReference type="Proteomes" id="UP000694865"/>
    </source>
</evidence>
<feature type="transmembrane region" description="Helical" evidence="9">
    <location>
        <begin position="12"/>
        <end position="41"/>
    </location>
</feature>
<evidence type="ECO:0000256" key="5">
    <source>
        <dbReference type="ARBA" id="ARBA00022840"/>
    </source>
</evidence>
<dbReference type="Gene3D" id="3.40.50.300">
    <property type="entry name" value="P-loop containing nucleotide triphosphate hydrolases"/>
    <property type="match status" value="2"/>
</dbReference>
<proteinExistence type="predicted"/>
<reference evidence="13" key="1">
    <citation type="submission" date="2025-08" db="UniProtKB">
        <authorList>
            <consortium name="RefSeq"/>
        </authorList>
    </citation>
    <scope>IDENTIFICATION</scope>
    <source>
        <tissue evidence="13">Testes</tissue>
    </source>
</reference>
<dbReference type="PANTHER" id="PTHR24223:SF447">
    <property type="entry name" value="MULTIDRUG RESISTANCE-ASSOCIATED PROTEIN 5"/>
    <property type="match status" value="1"/>
</dbReference>
<feature type="transmembrane region" description="Helical" evidence="9">
    <location>
        <begin position="451"/>
        <end position="473"/>
    </location>
</feature>
<dbReference type="SUPFAM" id="SSF52540">
    <property type="entry name" value="P-loop containing nucleoside triphosphate hydrolases"/>
    <property type="match status" value="2"/>
</dbReference>
<evidence type="ECO:0000256" key="7">
    <source>
        <dbReference type="ARBA" id="ARBA00023136"/>
    </source>
</evidence>
<dbReference type="Gene3D" id="1.20.1560.10">
    <property type="entry name" value="ABC transporter type 1, transmembrane domain"/>
    <property type="match status" value="1"/>
</dbReference>
<dbReference type="PROSITE" id="PS50929">
    <property type="entry name" value="ABC_TM1F"/>
    <property type="match status" value="1"/>
</dbReference>
<dbReference type="InterPro" id="IPR050173">
    <property type="entry name" value="ABC_transporter_C-like"/>
</dbReference>
<feature type="compositionally biased region" description="Basic and acidic residues" evidence="8">
    <location>
        <begin position="120"/>
        <end position="147"/>
    </location>
</feature>
<dbReference type="RefSeq" id="XP_006811248.1">
    <property type="nucleotide sequence ID" value="XM_006811185.1"/>
</dbReference>
<evidence type="ECO:0000313" key="13">
    <source>
        <dbReference type="RefSeq" id="XP_006811248.1"/>
    </source>
</evidence>
<dbReference type="InterPro" id="IPR027417">
    <property type="entry name" value="P-loop_NTPase"/>
</dbReference>
<name>A0ABM0LU07_SACKO</name>
<dbReference type="SMART" id="SM00382">
    <property type="entry name" value="AAA"/>
    <property type="match status" value="2"/>
</dbReference>
<dbReference type="Pfam" id="PF00664">
    <property type="entry name" value="ABC_membrane"/>
    <property type="match status" value="1"/>
</dbReference>
<evidence type="ECO:0000256" key="1">
    <source>
        <dbReference type="ARBA" id="ARBA00004370"/>
    </source>
</evidence>
<dbReference type="InterPro" id="IPR003439">
    <property type="entry name" value="ABC_transporter-like_ATP-bd"/>
</dbReference>
<dbReference type="GeneID" id="100372901"/>
<feature type="transmembrane region" description="Helical" evidence="9">
    <location>
        <begin position="616"/>
        <end position="635"/>
    </location>
</feature>
<dbReference type="InterPro" id="IPR011527">
    <property type="entry name" value="ABC1_TM_dom"/>
</dbReference>
<evidence type="ECO:0000256" key="9">
    <source>
        <dbReference type="SAM" id="Phobius"/>
    </source>
</evidence>
<dbReference type="Pfam" id="PF00005">
    <property type="entry name" value="ABC_tran"/>
    <property type="match status" value="2"/>
</dbReference>
<evidence type="ECO:0000256" key="3">
    <source>
        <dbReference type="ARBA" id="ARBA00022692"/>
    </source>
</evidence>
<keyword evidence="12" id="KW-1185">Reference proteome</keyword>
<dbReference type="Proteomes" id="UP000694865">
    <property type="component" value="Unplaced"/>
</dbReference>
<feature type="region of interest" description="Disordered" evidence="8">
    <location>
        <begin position="120"/>
        <end position="156"/>
    </location>
</feature>
<feature type="domain" description="ABC transporter" evidence="10">
    <location>
        <begin position="796"/>
        <end position="1030"/>
    </location>
</feature>
<evidence type="ECO:0000256" key="6">
    <source>
        <dbReference type="ARBA" id="ARBA00022989"/>
    </source>
</evidence>
<feature type="domain" description="ABC transmembrane type-1" evidence="11">
    <location>
        <begin position="464"/>
        <end position="758"/>
    </location>
</feature>
<sequence>IRKREKNLLEKAGYANSIGISLGPAIPQIATVVTICIHLAMGNTLTGAEAFTLVSVFHTLSLVFGIAPWSVKTYVECRVASVRIRSLLMMEEYECFTTKPKNKNHAIEIVNATFAWDKQEQQNNDEKKESASKKEDKSNFNSEKGDVTMETTNTSDKETMEIKKKDLNGENIVEVLFDINLTVIKGDLLGVCGSVGSGKSSLMSAVLSQMRLVKGQVCVGGTIAYVAQQAWVFNASLKDNILFDKPYDEKRYTDAVFAACLQQDIDMLPNGDQTEIGEKGINLSGGQKQRVSLARALYADCDIYLLDDPLSAVDTHVGQHIFEVYIKQALQNKTVIFATHQLQYLNQCDDVMMLKDGHVTEYGTHSQLMLDDKEFANLIKTYHESKQEEETPPDITSFKSQLSRQLSLSSTTSQSTLSSEDSSDIAMDTDGKLIVAEEKETGSVKLSTYGAYIKSAGGCVIACIVCLLFLLYVSSLTFNAWWLSYWISKGSGNTTVLVGNETVISTSILDNPDYDIYIMVYGLSIIGILIFSFMRSIVFVTVCLRSSSNLHDKVFSKIIRSPMSFFDTTPLGRIMNRFSKDMDEIDVWLPLIMDLSLQNLFVLIAGLVVIMIVFPWFLVACVPLFILFLLCLMFFRAGVRECKRLDNISRSPWVSMLASTAQGLSTIHAYERSQNFIQSFSDKVDANSVPFLLCIMCSRWVQSRLDFITLFVTIITALFAVLGHGEISAAVAGLALSCTIQTSNALNLAVTMGARAEARFTSVERMNYYYKNLESEAPMKVKGYEPPPDWPQEGSVSYQDYKLKYRDGLPNVLKGITFNINPKEKIGIVGRTGSGKSSLGVGLFRLVEAAHGTIKIDDVDISEIGLYDLRSKLSIIPQDPVLFIGTIRYNLDPLNQYTDQELWESLEKTYMKSTISNLDNQLESPVIENGENFSVGERQLICMARALLRNSKILMLDEATAAIDTETDSLIQKTIQDAFKDCTILTIAHRLNTVLSSDRVMVMQDGKVVEFDKPSVLQANTESKFSAMITAAKQVNTKDNIAVL</sequence>
<dbReference type="CDD" id="cd03244">
    <property type="entry name" value="ABCC_MRP_domain2"/>
    <property type="match status" value="1"/>
</dbReference>
<dbReference type="InterPro" id="IPR036640">
    <property type="entry name" value="ABC1_TM_sf"/>
</dbReference>
<keyword evidence="3 9" id="KW-0812">Transmembrane</keyword>
<feature type="transmembrane region" description="Helical" evidence="9">
    <location>
        <begin position="705"/>
        <end position="723"/>
    </location>
</feature>
<feature type="domain" description="ABC transporter" evidence="10">
    <location>
        <begin position="157"/>
        <end position="381"/>
    </location>
</feature>
<keyword evidence="5" id="KW-0067">ATP-binding</keyword>
<evidence type="ECO:0000259" key="10">
    <source>
        <dbReference type="PROSITE" id="PS50893"/>
    </source>
</evidence>
<evidence type="ECO:0000256" key="2">
    <source>
        <dbReference type="ARBA" id="ARBA00022448"/>
    </source>
</evidence>
<dbReference type="PROSITE" id="PS00211">
    <property type="entry name" value="ABC_TRANSPORTER_1"/>
    <property type="match status" value="2"/>
</dbReference>
<dbReference type="SUPFAM" id="SSF90123">
    <property type="entry name" value="ABC transporter transmembrane region"/>
    <property type="match status" value="1"/>
</dbReference>
<keyword evidence="7 9" id="KW-0472">Membrane</keyword>
<dbReference type="PROSITE" id="PS50893">
    <property type="entry name" value="ABC_TRANSPORTER_2"/>
    <property type="match status" value="2"/>
</dbReference>
<feature type="non-terminal residue" evidence="13">
    <location>
        <position position="1"/>
    </location>
</feature>
<organism evidence="12 13">
    <name type="scientific">Saccoglossus kowalevskii</name>
    <name type="common">Acorn worm</name>
    <dbReference type="NCBI Taxonomy" id="10224"/>
    <lineage>
        <taxon>Eukaryota</taxon>
        <taxon>Metazoa</taxon>
        <taxon>Hemichordata</taxon>
        <taxon>Enteropneusta</taxon>
        <taxon>Harrimaniidae</taxon>
        <taxon>Saccoglossus</taxon>
    </lineage>
</organism>
<evidence type="ECO:0000256" key="4">
    <source>
        <dbReference type="ARBA" id="ARBA00022741"/>
    </source>
</evidence>
<accession>A0ABM0LU07</accession>
<comment type="subcellular location">
    <subcellularLocation>
        <location evidence="1">Membrane</location>
    </subcellularLocation>
</comment>
<dbReference type="InterPro" id="IPR017871">
    <property type="entry name" value="ABC_transporter-like_CS"/>
</dbReference>
<evidence type="ECO:0000259" key="11">
    <source>
        <dbReference type="PROSITE" id="PS50929"/>
    </source>
</evidence>
<gene>
    <name evidence="13" type="primary">LOC100372901</name>
</gene>
<feature type="transmembrane region" description="Helical" evidence="9">
    <location>
        <begin position="53"/>
        <end position="75"/>
    </location>
</feature>
<evidence type="ECO:0000256" key="8">
    <source>
        <dbReference type="SAM" id="MobiDB-lite"/>
    </source>
</evidence>
<dbReference type="CDD" id="cd03250">
    <property type="entry name" value="ABCC_MRP_domain1"/>
    <property type="match status" value="1"/>
</dbReference>
<feature type="transmembrane region" description="Helical" evidence="9">
    <location>
        <begin position="516"/>
        <end position="544"/>
    </location>
</feature>